<dbReference type="EMBL" id="CP015124">
    <property type="protein sequence ID" value="ANP37786.1"/>
    <property type="molecule type" value="Genomic_DNA"/>
</dbReference>
<evidence type="ECO:0000313" key="4">
    <source>
        <dbReference type="EMBL" id="MDE4165250.1"/>
    </source>
</evidence>
<dbReference type="PANTHER" id="PTHR47708:SF2">
    <property type="entry name" value="SI:CH73-132F6.5"/>
    <property type="match status" value="1"/>
</dbReference>
<dbReference type="Pfam" id="PF07287">
    <property type="entry name" value="AtuA"/>
    <property type="match status" value="1"/>
</dbReference>
<dbReference type="OrthoDB" id="9763456at2"/>
<protein>
    <submittedName>
        <fullName evidence="4">DUF1446 domain-containing protein</fullName>
    </submittedName>
    <submittedName>
        <fullName evidence="3">Terpene utilization protein AtuA</fullName>
    </submittedName>
</protein>
<feature type="domain" description="AtuA-like ferredoxin-fold" evidence="2">
    <location>
        <begin position="486"/>
        <end position="584"/>
    </location>
</feature>
<evidence type="ECO:0000313" key="3">
    <source>
        <dbReference type="EMBL" id="ANP37786.1"/>
    </source>
</evidence>
<keyword evidence="5" id="KW-1185">Reference proteome</keyword>
<accession>A0A1B0ZUE2</accession>
<proteinExistence type="predicted"/>
<evidence type="ECO:0000259" key="1">
    <source>
        <dbReference type="Pfam" id="PF07287"/>
    </source>
</evidence>
<organism evidence="3 5">
    <name type="scientific">Phaeobacter gallaeciensis</name>
    <dbReference type="NCBI Taxonomy" id="60890"/>
    <lineage>
        <taxon>Bacteria</taxon>
        <taxon>Pseudomonadati</taxon>
        <taxon>Pseudomonadota</taxon>
        <taxon>Alphaproteobacteria</taxon>
        <taxon>Rhodobacterales</taxon>
        <taxon>Roseobacteraceae</taxon>
        <taxon>Phaeobacter</taxon>
    </lineage>
</organism>
<dbReference type="Pfam" id="PF23544">
    <property type="entry name" value="AtuA_ferredoxin"/>
    <property type="match status" value="1"/>
</dbReference>
<dbReference type="InterPro" id="IPR056362">
    <property type="entry name" value="AtuA-like_ferredoxin_dom"/>
</dbReference>
<gene>
    <name evidence="3" type="ORF">JL2886_02900</name>
    <name evidence="4" type="ORF">PXK24_06070</name>
</gene>
<name>A0A1B0ZUE2_9RHOB</name>
<dbReference type="InterPro" id="IPR010839">
    <property type="entry name" value="AtuA_N"/>
</dbReference>
<evidence type="ECO:0000259" key="2">
    <source>
        <dbReference type="Pfam" id="PF23544"/>
    </source>
</evidence>
<sequence>MADILRIGGASGFWGDAALATPQVLAAGGLDFIVYDYLAEITMAILARARAKDPGAGYATDFVSGAMAPNLSQIAAQGVRIISNAGGVNPGACAAALREEIARQGLSLKVATIEGDDLTGQAEEIAATAPIEMFSGAPFPPKDKIASINAYLGAFPIAAALDRGADIVITGRCVDSAVTLGACIHHFGWAPQDLHQLAGGSLAGHILECGPQATGGNFTDWRDVVQGLDRIGYPIAEVCPDGSFDVVKPEGTGGLVSCGTVGEQMLYEIGDPQSYVLPDVICDFSNVTLTETGPDRVHVAGAKGLGVPEAYKTCLTHADGYRGGHIFTFYGLEAEEKAQAFADAALARTRAALTRMNAPDFTDVSVELIGAESQFGAMRQSAPAREIAAKIAVRHVDARAIGLFMKEATGLGLATPPGLSGFAGTRPRPSPVLALFSYLTPKDQVPVTLRDGAGEVEIPAAAPQPADPPKRPALPVASAANRVVEVPLVRLAYGRSGDKGDIANIGILARRPDFMPWIWSALDEDHLRRVFGHFTKGRIERFYLPGSQSMNILLHGALGGGGTSSLRNDPQAKGYAQLLLAAPVPVDADLLGGWDE</sequence>
<dbReference type="Proteomes" id="UP000092565">
    <property type="component" value="Chromosome"/>
</dbReference>
<reference evidence="4 6" key="2">
    <citation type="submission" date="2023-02" db="EMBL/GenBank/DDBJ databases">
        <title>Population genomics of bacteria associated with diatom.</title>
        <authorList>
            <person name="Xie J."/>
            <person name="Wang H."/>
        </authorList>
    </citation>
    <scope>NUCLEOTIDE SEQUENCE [LARGE SCALE GENOMIC DNA]</scope>
    <source>
        <strain evidence="4 6">PT47_8</strain>
    </source>
</reference>
<feature type="domain" description="Acyclic terpene utilisation N-terminal" evidence="1">
    <location>
        <begin position="5"/>
        <end position="448"/>
    </location>
</feature>
<dbReference type="PATRIC" id="fig|60890.4.peg.2824"/>
<dbReference type="EMBL" id="JARCJK010000002">
    <property type="protein sequence ID" value="MDE4165250.1"/>
    <property type="molecule type" value="Genomic_DNA"/>
</dbReference>
<dbReference type="RefSeq" id="WP_065272556.1">
    <property type="nucleotide sequence ID" value="NZ_CP015124.1"/>
</dbReference>
<dbReference type="PANTHER" id="PTHR47708">
    <property type="match status" value="1"/>
</dbReference>
<dbReference type="Proteomes" id="UP001218364">
    <property type="component" value="Unassembled WGS sequence"/>
</dbReference>
<reference evidence="3 5" key="1">
    <citation type="submission" date="2016-04" db="EMBL/GenBank/DDBJ databases">
        <authorList>
            <person name="Evans L.H."/>
            <person name="Alamgir A."/>
            <person name="Owens N."/>
            <person name="Weber N.D."/>
            <person name="Virtaneva K."/>
            <person name="Barbian K."/>
            <person name="Babar A."/>
            <person name="Rosenke K."/>
        </authorList>
    </citation>
    <scope>NUCLEOTIDE SEQUENCE [LARGE SCALE GENOMIC DNA]</scope>
    <source>
        <strain evidence="3 5">JL2886</strain>
    </source>
</reference>
<evidence type="ECO:0000313" key="6">
    <source>
        <dbReference type="Proteomes" id="UP001218364"/>
    </source>
</evidence>
<evidence type="ECO:0000313" key="5">
    <source>
        <dbReference type="Proteomes" id="UP000092565"/>
    </source>
</evidence>
<dbReference type="AlphaFoldDB" id="A0A1B0ZUE2"/>